<reference evidence="4 5" key="1">
    <citation type="submission" date="2018-11" db="EMBL/GenBank/DDBJ databases">
        <title>Genome assembly of Steccherinum ochraceum LE-BIN_3174, the white-rot fungus of the Steccherinaceae family (The Residual Polyporoid clade, Polyporales, Basidiomycota).</title>
        <authorList>
            <person name="Fedorova T.V."/>
            <person name="Glazunova O.A."/>
            <person name="Landesman E.O."/>
            <person name="Moiseenko K.V."/>
            <person name="Psurtseva N.V."/>
            <person name="Savinova O.S."/>
            <person name="Shakhova N.V."/>
            <person name="Tyazhelova T.V."/>
            <person name="Vasina D.V."/>
        </authorList>
    </citation>
    <scope>NUCLEOTIDE SEQUENCE [LARGE SCALE GENOMIC DNA]</scope>
    <source>
        <strain evidence="4 5">LE-BIN_3174</strain>
    </source>
</reference>
<feature type="domain" description="C2H2-type" evidence="3">
    <location>
        <begin position="585"/>
        <end position="608"/>
    </location>
</feature>
<dbReference type="STRING" id="92696.A0A4R0RD28"/>
<protein>
    <recommendedName>
        <fullName evidence="3">C2H2-type domain-containing protein</fullName>
    </recommendedName>
</protein>
<dbReference type="SUPFAM" id="SSF57667">
    <property type="entry name" value="beta-beta-alpha zinc fingers"/>
    <property type="match status" value="1"/>
</dbReference>
<proteinExistence type="predicted"/>
<dbReference type="Pfam" id="PF00096">
    <property type="entry name" value="zf-C2H2"/>
    <property type="match status" value="1"/>
</dbReference>
<dbReference type="GO" id="GO:0008270">
    <property type="term" value="F:zinc ion binding"/>
    <property type="evidence" value="ECO:0007669"/>
    <property type="project" value="UniProtKB-KW"/>
</dbReference>
<sequence>MPSPISLSFATTNMSSWGNDTYYFSLIQHLKAAATHYQLSFRDDYGFIRTDPAVPDHARYFDGQICGRVVGSATLAVRSIFVDALVSSCSPDSDRVTLANGVVLPLLPFFQSPTDIQGAAIVWAPNSPAVLILWTEWISTLQSMYEILNHEIQHSSSTCPCTVPRSVFSLSDGPFRSASSRSSSLPPVASRDPSPLPQLGGLDTLSHLTDLSKPSSKPKDLHPLGPFIHDTSIDAEFYQLATQLEFPLVDLDRDSVISLLQMPAGSPISSVSSPPSTCCSPQTIFDGSPVGTSDIPGSPFDPDMTSPSSLGSDHKDDFSEDGSDNEADAATHSTKPAIQRTEPSPSPVIHAAEGYFTFPMPSTQRRPTGGKAKVFPTTTEDWRKASASALPAAPARPRNKSLPSTTHPSPSESVRRNVRIASGTTPSGAFASMRLSSPAQPHAGPSLHSPARVPNGVYAHYSARMPTGSTPPRRAALIATEAISSMSDEEHITYTTAMMDDYDEDDEDEDDYSHHHHNGANLSPKSLASKTGGTKRKKRRSGGGGASQKKQKFACDDCAATFTREADMRRHRNTACKKAAAVDSMTCQYCQVPFNRGDALNRHIRTKHRNIVAAA</sequence>
<feature type="region of interest" description="Disordered" evidence="2">
    <location>
        <begin position="265"/>
        <end position="349"/>
    </location>
</feature>
<name>A0A4R0RD28_9APHY</name>
<feature type="region of interest" description="Disordered" evidence="2">
    <location>
        <begin position="178"/>
        <end position="203"/>
    </location>
</feature>
<feature type="region of interest" description="Disordered" evidence="2">
    <location>
        <begin position="383"/>
        <end position="451"/>
    </location>
</feature>
<dbReference type="EMBL" id="RWJN01000608">
    <property type="protein sequence ID" value="TCD60374.1"/>
    <property type="molecule type" value="Genomic_DNA"/>
</dbReference>
<feature type="domain" description="C2H2-type" evidence="3">
    <location>
        <begin position="553"/>
        <end position="574"/>
    </location>
</feature>
<dbReference type="Proteomes" id="UP000292702">
    <property type="component" value="Unassembled WGS sequence"/>
</dbReference>
<feature type="region of interest" description="Disordered" evidence="2">
    <location>
        <begin position="502"/>
        <end position="549"/>
    </location>
</feature>
<comment type="caution">
    <text evidence="4">The sequence shown here is derived from an EMBL/GenBank/DDBJ whole genome shotgun (WGS) entry which is preliminary data.</text>
</comment>
<dbReference type="InterPro" id="IPR013087">
    <property type="entry name" value="Znf_C2H2_type"/>
</dbReference>
<feature type="compositionally biased region" description="Low complexity" evidence="2">
    <location>
        <begin position="266"/>
        <end position="281"/>
    </location>
</feature>
<feature type="compositionally biased region" description="Low complexity" evidence="2">
    <location>
        <begin position="178"/>
        <end position="191"/>
    </location>
</feature>
<keyword evidence="1" id="KW-0862">Zinc</keyword>
<keyword evidence="5" id="KW-1185">Reference proteome</keyword>
<organism evidence="4 5">
    <name type="scientific">Steccherinum ochraceum</name>
    <dbReference type="NCBI Taxonomy" id="92696"/>
    <lineage>
        <taxon>Eukaryota</taxon>
        <taxon>Fungi</taxon>
        <taxon>Dikarya</taxon>
        <taxon>Basidiomycota</taxon>
        <taxon>Agaricomycotina</taxon>
        <taxon>Agaricomycetes</taxon>
        <taxon>Polyporales</taxon>
        <taxon>Steccherinaceae</taxon>
        <taxon>Steccherinum</taxon>
    </lineage>
</organism>
<keyword evidence="1" id="KW-0479">Metal-binding</keyword>
<evidence type="ECO:0000313" key="5">
    <source>
        <dbReference type="Proteomes" id="UP000292702"/>
    </source>
</evidence>
<feature type="compositionally biased region" description="Acidic residues" evidence="2">
    <location>
        <begin position="502"/>
        <end position="511"/>
    </location>
</feature>
<dbReference type="PROSITE" id="PS00028">
    <property type="entry name" value="ZINC_FINGER_C2H2_1"/>
    <property type="match status" value="1"/>
</dbReference>
<evidence type="ECO:0000256" key="1">
    <source>
        <dbReference type="PROSITE-ProRule" id="PRU00042"/>
    </source>
</evidence>
<gene>
    <name evidence="4" type="ORF">EIP91_010255</name>
</gene>
<dbReference type="AlphaFoldDB" id="A0A4R0RD28"/>
<evidence type="ECO:0000259" key="3">
    <source>
        <dbReference type="PROSITE" id="PS50157"/>
    </source>
</evidence>
<feature type="compositionally biased region" description="Acidic residues" evidence="2">
    <location>
        <begin position="318"/>
        <end position="327"/>
    </location>
</feature>
<keyword evidence="1" id="KW-0863">Zinc-finger</keyword>
<feature type="compositionally biased region" description="Low complexity" evidence="2">
    <location>
        <begin position="385"/>
        <end position="396"/>
    </location>
</feature>
<dbReference type="PROSITE" id="PS50157">
    <property type="entry name" value="ZINC_FINGER_C2H2_2"/>
    <property type="match status" value="2"/>
</dbReference>
<dbReference type="InterPro" id="IPR036236">
    <property type="entry name" value="Znf_C2H2_sf"/>
</dbReference>
<dbReference type="Gene3D" id="3.30.160.60">
    <property type="entry name" value="Classic Zinc Finger"/>
    <property type="match status" value="1"/>
</dbReference>
<evidence type="ECO:0000313" key="4">
    <source>
        <dbReference type="EMBL" id="TCD60374.1"/>
    </source>
</evidence>
<evidence type="ECO:0000256" key="2">
    <source>
        <dbReference type="SAM" id="MobiDB-lite"/>
    </source>
</evidence>
<accession>A0A4R0RD28</accession>
<dbReference type="OrthoDB" id="2804737at2759"/>
<feature type="compositionally biased region" description="Polar residues" evidence="2">
    <location>
        <begin position="401"/>
        <end position="412"/>
    </location>
</feature>
<dbReference type="SMART" id="SM00355">
    <property type="entry name" value="ZnF_C2H2"/>
    <property type="match status" value="2"/>
</dbReference>